<dbReference type="RefSeq" id="WP_103878689.1">
    <property type="nucleotide sequence ID" value="NZ_FNVG01000002.1"/>
</dbReference>
<dbReference type="Gene3D" id="1.10.238.10">
    <property type="entry name" value="EF-hand"/>
    <property type="match status" value="1"/>
</dbReference>
<dbReference type="InterPro" id="IPR002048">
    <property type="entry name" value="EF_hand_dom"/>
</dbReference>
<organism evidence="3 4">
    <name type="scientific">Vibrio hangzhouensis</name>
    <dbReference type="NCBI Taxonomy" id="462991"/>
    <lineage>
        <taxon>Bacteria</taxon>
        <taxon>Pseudomonadati</taxon>
        <taxon>Pseudomonadota</taxon>
        <taxon>Gammaproteobacteria</taxon>
        <taxon>Vibrionales</taxon>
        <taxon>Vibrionaceae</taxon>
        <taxon>Vibrio</taxon>
    </lineage>
</organism>
<accession>A0A1H5T0Q2</accession>
<evidence type="ECO:0000259" key="2">
    <source>
        <dbReference type="Pfam" id="PF13499"/>
    </source>
</evidence>
<dbReference type="Pfam" id="PF13499">
    <property type="entry name" value="EF-hand_7"/>
    <property type="match status" value="1"/>
</dbReference>
<proteinExistence type="predicted"/>
<evidence type="ECO:0000313" key="4">
    <source>
        <dbReference type="Proteomes" id="UP000236721"/>
    </source>
</evidence>
<gene>
    <name evidence="3" type="ORF">SAMN04488244_10274</name>
</gene>
<feature type="domain" description="EF-hand" evidence="2">
    <location>
        <begin position="38"/>
        <end position="100"/>
    </location>
</feature>
<dbReference type="Proteomes" id="UP000236721">
    <property type="component" value="Unassembled WGS sequence"/>
</dbReference>
<protein>
    <recommendedName>
        <fullName evidence="2">EF-hand domain-containing protein</fullName>
    </recommendedName>
</protein>
<dbReference type="EMBL" id="FNVG01000002">
    <property type="protein sequence ID" value="SEF56294.1"/>
    <property type="molecule type" value="Genomic_DNA"/>
</dbReference>
<feature type="chain" id="PRO_5009284492" description="EF-hand domain-containing protein" evidence="1">
    <location>
        <begin position="22"/>
        <end position="124"/>
    </location>
</feature>
<dbReference type="SUPFAM" id="SSF47473">
    <property type="entry name" value="EF-hand"/>
    <property type="match status" value="1"/>
</dbReference>
<keyword evidence="1" id="KW-0732">Signal</keyword>
<feature type="signal peptide" evidence="1">
    <location>
        <begin position="1"/>
        <end position="21"/>
    </location>
</feature>
<dbReference type="GO" id="GO:0005509">
    <property type="term" value="F:calcium ion binding"/>
    <property type="evidence" value="ECO:0007669"/>
    <property type="project" value="InterPro"/>
</dbReference>
<sequence length="124" mass="13763">MKVQLIAITLLSVILGSAAYAGMYANSGTGMGVYGNRVAFSELDINGDSQVTESELEQFRTERMAARSELGRPMKNASNAPMFTTLDINNDGLLTEDEFTAHQMKQLNYRSDKRGSKRMLNKNF</sequence>
<reference evidence="4" key="1">
    <citation type="submission" date="2016-10" db="EMBL/GenBank/DDBJ databases">
        <authorList>
            <person name="Varghese N."/>
            <person name="Submissions S."/>
        </authorList>
    </citation>
    <scope>NUCLEOTIDE SEQUENCE [LARGE SCALE GENOMIC DNA]</scope>
    <source>
        <strain evidence="4">CGMCC 1.7062</strain>
    </source>
</reference>
<dbReference type="InterPro" id="IPR018247">
    <property type="entry name" value="EF_Hand_1_Ca_BS"/>
</dbReference>
<dbReference type="OrthoDB" id="5874947at2"/>
<dbReference type="InterPro" id="IPR011992">
    <property type="entry name" value="EF-hand-dom_pair"/>
</dbReference>
<keyword evidence="4" id="KW-1185">Reference proteome</keyword>
<dbReference type="AlphaFoldDB" id="A0A1H5T0Q2"/>
<dbReference type="PROSITE" id="PS00018">
    <property type="entry name" value="EF_HAND_1"/>
    <property type="match status" value="1"/>
</dbReference>
<name>A0A1H5T0Q2_9VIBR</name>
<evidence type="ECO:0000313" key="3">
    <source>
        <dbReference type="EMBL" id="SEF56294.1"/>
    </source>
</evidence>
<evidence type="ECO:0000256" key="1">
    <source>
        <dbReference type="SAM" id="SignalP"/>
    </source>
</evidence>